<dbReference type="PANTHER" id="PTHR43685">
    <property type="entry name" value="GLYCOSYLTRANSFERASE"/>
    <property type="match status" value="1"/>
</dbReference>
<protein>
    <submittedName>
        <fullName evidence="2">Glycosyl transferase, group 2 family protein</fullName>
    </submittedName>
</protein>
<dbReference type="EMBL" id="LOCO01000044">
    <property type="protein sequence ID" value="KXO06308.1"/>
    <property type="molecule type" value="Genomic_DNA"/>
</dbReference>
<dbReference type="PATRIC" id="fig|1306954.6.peg.3181"/>
<dbReference type="RefSeq" id="WP_061333969.1">
    <property type="nucleotide sequence ID" value="NZ_LOCO01000044.1"/>
</dbReference>
<feature type="domain" description="Glycosyltransferase 2-like" evidence="1">
    <location>
        <begin position="9"/>
        <end position="148"/>
    </location>
</feature>
<sequence>MPASAPLVSIITPTFNRKRTITQAVESVLAQSYPHWELIIVDDGSQDGTSESLASYLDDDRIHYHFQENQGQSIARNLALQYAQGELICFLDSDDLWVPEKLERQVALMGAHPEVDVLHSDEIMIDEQGRELSRKNMRRYSGRIARQMLVDNSVSINTVMARRECFDTMGGFSGRYGVADDYDIWLRFSARFTFHYVPEYWGYYRVMADQISSDKERRFAANEAIIRDFIEEYGSTLEPGDIRWGLARFYCRKARHFASVGDSATAWGAVAQALRYAPLDSVVWRAVYRVIFPRRGARQD</sequence>
<dbReference type="Proteomes" id="UP000070282">
    <property type="component" value="Unassembled WGS sequence"/>
</dbReference>
<evidence type="ECO:0000313" key="3">
    <source>
        <dbReference type="Proteomes" id="UP000070282"/>
    </source>
</evidence>
<evidence type="ECO:0000313" key="2">
    <source>
        <dbReference type="EMBL" id="KXO06308.1"/>
    </source>
</evidence>
<name>A0A137S1J1_9GAMM</name>
<keyword evidence="2" id="KW-0808">Transferase</keyword>
<keyword evidence="3" id="KW-1185">Reference proteome</keyword>
<evidence type="ECO:0000259" key="1">
    <source>
        <dbReference type="Pfam" id="PF00535"/>
    </source>
</evidence>
<accession>A0A137S1J1</accession>
<gene>
    <name evidence="2" type="ORF">J122_4104</name>
</gene>
<dbReference type="GO" id="GO:0016740">
    <property type="term" value="F:transferase activity"/>
    <property type="evidence" value="ECO:0007669"/>
    <property type="project" value="UniProtKB-KW"/>
</dbReference>
<proteinExistence type="predicted"/>
<dbReference type="Pfam" id="PF00535">
    <property type="entry name" value="Glycos_transf_2"/>
    <property type="match status" value="1"/>
</dbReference>
<dbReference type="PANTHER" id="PTHR43685:SF2">
    <property type="entry name" value="GLYCOSYLTRANSFERASE 2-LIKE DOMAIN-CONTAINING PROTEIN"/>
    <property type="match status" value="1"/>
</dbReference>
<dbReference type="InterPro" id="IPR001173">
    <property type="entry name" value="Glyco_trans_2-like"/>
</dbReference>
<dbReference type="AlphaFoldDB" id="A0A137S1J1"/>
<reference evidence="3" key="1">
    <citation type="submission" date="2015-12" db="EMBL/GenBank/DDBJ databases">
        <authorList>
            <person name="Lima A."/>
            <person name="Farahani Zayas N."/>
            <person name="Castro Da Silva M.A."/>
            <person name="Cabral A."/>
            <person name="Pessatti M.L."/>
        </authorList>
    </citation>
    <scope>NUCLEOTIDE SEQUENCE [LARGE SCALE GENOMIC DNA]</scope>
    <source>
        <strain evidence="3">LAMA 842</strain>
    </source>
</reference>
<dbReference type="SUPFAM" id="SSF53448">
    <property type="entry name" value="Nucleotide-diphospho-sugar transferases"/>
    <property type="match status" value="1"/>
</dbReference>
<dbReference type="Gene3D" id="3.90.550.10">
    <property type="entry name" value="Spore Coat Polysaccharide Biosynthesis Protein SpsA, Chain A"/>
    <property type="match status" value="1"/>
</dbReference>
<comment type="caution">
    <text evidence="2">The sequence shown here is derived from an EMBL/GenBank/DDBJ whole genome shotgun (WGS) entry which is preliminary data.</text>
</comment>
<organism evidence="2 3">
    <name type="scientific">Marinobacter excellens LAMA 842</name>
    <dbReference type="NCBI Taxonomy" id="1306954"/>
    <lineage>
        <taxon>Bacteria</taxon>
        <taxon>Pseudomonadati</taxon>
        <taxon>Pseudomonadota</taxon>
        <taxon>Gammaproteobacteria</taxon>
        <taxon>Pseudomonadales</taxon>
        <taxon>Marinobacteraceae</taxon>
        <taxon>Marinobacter</taxon>
    </lineage>
</organism>
<dbReference type="InterPro" id="IPR029044">
    <property type="entry name" value="Nucleotide-diphossugar_trans"/>
</dbReference>
<dbReference type="InterPro" id="IPR050834">
    <property type="entry name" value="Glycosyltransf_2"/>
</dbReference>